<proteinExistence type="inferred from homology"/>
<comment type="pathway">
    <text evidence="2 16">Amino-acid biosynthesis; L-threonine biosynthesis; L-threonine from L-aspartate: step 3/5.</text>
</comment>
<dbReference type="PANTHER" id="PTHR43070">
    <property type="match status" value="1"/>
</dbReference>
<dbReference type="Gene3D" id="3.40.50.720">
    <property type="entry name" value="NAD(P)-binding Rossmann-like Domain"/>
    <property type="match status" value="1"/>
</dbReference>
<dbReference type="UniPathway" id="UPA00051">
    <property type="reaction ID" value="UER00465"/>
</dbReference>
<dbReference type="GO" id="GO:0009086">
    <property type="term" value="P:methionine biosynthetic process"/>
    <property type="evidence" value="ECO:0007669"/>
    <property type="project" value="UniProtKB-KW"/>
</dbReference>
<comment type="catalytic activity">
    <reaction evidence="12">
        <text>L-homoserine + NAD(+) = L-aspartate 4-semialdehyde + NADH + H(+)</text>
        <dbReference type="Rhea" id="RHEA:15757"/>
        <dbReference type="ChEBI" id="CHEBI:15378"/>
        <dbReference type="ChEBI" id="CHEBI:57476"/>
        <dbReference type="ChEBI" id="CHEBI:57540"/>
        <dbReference type="ChEBI" id="CHEBI:57945"/>
        <dbReference type="ChEBI" id="CHEBI:537519"/>
        <dbReference type="EC" id="1.1.1.3"/>
    </reaction>
    <physiologicalReaction direction="right-to-left" evidence="12">
        <dbReference type="Rhea" id="RHEA:15759"/>
    </physiologicalReaction>
</comment>
<feature type="domain" description="Homoserine dehydrogenase catalytic" evidence="18">
    <location>
        <begin position="157"/>
        <end position="352"/>
    </location>
</feature>
<dbReference type="InterPro" id="IPR022697">
    <property type="entry name" value="HDH_short"/>
</dbReference>
<evidence type="ECO:0000256" key="4">
    <source>
        <dbReference type="ARBA" id="ARBA00006753"/>
    </source>
</evidence>
<evidence type="ECO:0000256" key="2">
    <source>
        <dbReference type="ARBA" id="ARBA00005056"/>
    </source>
</evidence>
<protein>
    <recommendedName>
        <fullName evidence="5 13">Homoserine dehydrogenase</fullName>
        <shortName evidence="13">HDH</shortName>
        <ecNumber evidence="5 13">1.1.1.3</ecNumber>
    </recommendedName>
</protein>
<evidence type="ECO:0000256" key="17">
    <source>
        <dbReference type="RuleBase" id="RU004171"/>
    </source>
</evidence>
<evidence type="ECO:0000256" key="13">
    <source>
        <dbReference type="PIRNR" id="PIRNR036497"/>
    </source>
</evidence>
<keyword evidence="10 13" id="KW-0486">Methionine biosynthesis</keyword>
<keyword evidence="9 13" id="KW-0560">Oxidoreductase</keyword>
<comment type="similarity">
    <text evidence="4 13 17">Belongs to the homoserine dehydrogenase family.</text>
</comment>
<dbReference type="GO" id="GO:0004412">
    <property type="term" value="F:homoserine dehydrogenase activity"/>
    <property type="evidence" value="ECO:0007669"/>
    <property type="project" value="UniProtKB-EC"/>
</dbReference>
<evidence type="ECO:0000259" key="18">
    <source>
        <dbReference type="Pfam" id="PF00742"/>
    </source>
</evidence>
<evidence type="ECO:0000256" key="9">
    <source>
        <dbReference type="ARBA" id="ARBA00023002"/>
    </source>
</evidence>
<dbReference type="InterPro" id="IPR036291">
    <property type="entry name" value="NAD(P)-bd_dom_sf"/>
</dbReference>
<evidence type="ECO:0000256" key="14">
    <source>
        <dbReference type="PIRSR" id="PIRSR036497-1"/>
    </source>
</evidence>
<dbReference type="PANTHER" id="PTHR43070:SF3">
    <property type="entry name" value="HOMOSERINE DEHYDROGENASE"/>
    <property type="match status" value="1"/>
</dbReference>
<evidence type="ECO:0000256" key="10">
    <source>
        <dbReference type="ARBA" id="ARBA00023167"/>
    </source>
</evidence>
<sequence>MPGVQSSLNIIHLGPGNVGKAFLRILLEQKKLIQSVFGIKIIVSGIVRSDKYLFSRDGLSDKEIKKVINKDENLRWLNTPGQTHIKQLMRFIPKKSVLLDTSASDKTVDLLIYQLERGGFAVVSNKKTLISELSDRKKFNPFQQSFFYETTVGAGLPVISTVKDMIESGDKIEEIEGCFSGTLGFIFSELEKGSPFSGAVLAAKELGYTEPDPRDDLSGIDVARKALILSRLLGKRISLKNIKTIPLYPEEMKRLSADEFLSQVHRLDSGYKKRLSNALRERKTLRYVAVVTKNKTEVSLKEVQISGDIGSLKGPDNIIKIRSERYKANPMIIKGPGAGIEVTAAGVFADLLKIIRILRA</sequence>
<evidence type="ECO:0000256" key="12">
    <source>
        <dbReference type="ARBA" id="ARBA00049031"/>
    </source>
</evidence>
<evidence type="ECO:0000256" key="16">
    <source>
        <dbReference type="RuleBase" id="RU000579"/>
    </source>
</evidence>
<keyword evidence="8 13" id="KW-0521">NADP</keyword>
<comment type="cofactor">
    <cofactor evidence="1">
        <name>a metal cation</name>
        <dbReference type="ChEBI" id="CHEBI:25213"/>
    </cofactor>
</comment>
<dbReference type="GO" id="GO:0009089">
    <property type="term" value="P:lysine biosynthetic process via diaminopimelate"/>
    <property type="evidence" value="ECO:0007669"/>
    <property type="project" value="UniProtKB-ARBA"/>
</dbReference>
<gene>
    <name evidence="19" type="ORF">A2866_05500</name>
</gene>
<dbReference type="GO" id="GO:0009088">
    <property type="term" value="P:threonine biosynthetic process"/>
    <property type="evidence" value="ECO:0007669"/>
    <property type="project" value="UniProtKB-UniPathway"/>
</dbReference>
<dbReference type="GO" id="GO:0009090">
    <property type="term" value="P:homoserine biosynthetic process"/>
    <property type="evidence" value="ECO:0007669"/>
    <property type="project" value="UniProtKB-ARBA"/>
</dbReference>
<dbReference type="AlphaFoldDB" id="A0A1F7GFS3"/>
<comment type="pathway">
    <text evidence="3 16">Amino-acid biosynthesis; L-methionine biosynthesis via de novo pathway; L-homoserine from L-aspartate: step 3/3.</text>
</comment>
<organism evidence="19 20">
    <name type="scientific">Candidatus Roizmanbacteria bacterium RIFCSPHIGHO2_01_FULL_39_8</name>
    <dbReference type="NCBI Taxonomy" id="1802033"/>
    <lineage>
        <taxon>Bacteria</taxon>
        <taxon>Candidatus Roizmaniibacteriota</taxon>
    </lineage>
</organism>
<dbReference type="Pfam" id="PF00742">
    <property type="entry name" value="Homoserine_dh"/>
    <property type="match status" value="1"/>
</dbReference>
<feature type="binding site" evidence="15">
    <location>
        <position position="126"/>
    </location>
    <ligand>
        <name>NADPH</name>
        <dbReference type="ChEBI" id="CHEBI:57783"/>
    </ligand>
</feature>
<evidence type="ECO:0000256" key="3">
    <source>
        <dbReference type="ARBA" id="ARBA00005062"/>
    </source>
</evidence>
<evidence type="ECO:0000256" key="8">
    <source>
        <dbReference type="ARBA" id="ARBA00022857"/>
    </source>
</evidence>
<dbReference type="EC" id="1.1.1.3" evidence="5 13"/>
<dbReference type="SUPFAM" id="SSF55347">
    <property type="entry name" value="Glyceraldehyde-3-phosphate dehydrogenase-like, C-terminal domain"/>
    <property type="match status" value="1"/>
</dbReference>
<evidence type="ECO:0000256" key="15">
    <source>
        <dbReference type="PIRSR" id="PIRSR036497-2"/>
    </source>
</evidence>
<dbReference type="SUPFAM" id="SSF51735">
    <property type="entry name" value="NAD(P)-binding Rossmann-fold domains"/>
    <property type="match status" value="1"/>
</dbReference>
<dbReference type="Gene3D" id="3.30.360.10">
    <property type="entry name" value="Dihydrodipicolinate Reductase, domain 2"/>
    <property type="match status" value="1"/>
</dbReference>
<comment type="catalytic activity">
    <reaction evidence="11">
        <text>L-homoserine + NADP(+) = L-aspartate 4-semialdehyde + NADPH + H(+)</text>
        <dbReference type="Rhea" id="RHEA:15761"/>
        <dbReference type="ChEBI" id="CHEBI:15378"/>
        <dbReference type="ChEBI" id="CHEBI:57476"/>
        <dbReference type="ChEBI" id="CHEBI:57783"/>
        <dbReference type="ChEBI" id="CHEBI:58349"/>
        <dbReference type="ChEBI" id="CHEBI:537519"/>
        <dbReference type="EC" id="1.1.1.3"/>
    </reaction>
    <physiologicalReaction direction="right-to-left" evidence="11">
        <dbReference type="Rhea" id="RHEA:15763"/>
    </physiologicalReaction>
</comment>
<evidence type="ECO:0000256" key="11">
    <source>
        <dbReference type="ARBA" id="ARBA00048841"/>
    </source>
</evidence>
<dbReference type="InterPro" id="IPR011147">
    <property type="entry name" value="Bifunc_Aspkin/hSer_DH"/>
</dbReference>
<evidence type="ECO:0000256" key="5">
    <source>
        <dbReference type="ARBA" id="ARBA00013213"/>
    </source>
</evidence>
<evidence type="ECO:0000313" key="19">
    <source>
        <dbReference type="EMBL" id="OGK17788.1"/>
    </source>
</evidence>
<keyword evidence="7 13" id="KW-0791">Threonine biosynthesis</keyword>
<dbReference type="InterPro" id="IPR019811">
    <property type="entry name" value="HDH_CS"/>
</dbReference>
<reference evidence="19 20" key="1">
    <citation type="journal article" date="2016" name="Nat. Commun.">
        <title>Thousands of microbial genomes shed light on interconnected biogeochemical processes in an aquifer system.</title>
        <authorList>
            <person name="Anantharaman K."/>
            <person name="Brown C.T."/>
            <person name="Hug L.A."/>
            <person name="Sharon I."/>
            <person name="Castelle C.J."/>
            <person name="Probst A.J."/>
            <person name="Thomas B.C."/>
            <person name="Singh A."/>
            <person name="Wilkins M.J."/>
            <person name="Karaoz U."/>
            <person name="Brodie E.L."/>
            <person name="Williams K.H."/>
            <person name="Hubbard S.S."/>
            <person name="Banfield J.F."/>
        </authorList>
    </citation>
    <scope>NUCLEOTIDE SEQUENCE [LARGE SCALE GENOMIC DNA]</scope>
</reference>
<dbReference type="InterPro" id="IPR001342">
    <property type="entry name" value="HDH_cat"/>
</dbReference>
<dbReference type="UniPathway" id="UPA00050">
    <property type="reaction ID" value="UER00063"/>
</dbReference>
<comment type="caution">
    <text evidence="19">The sequence shown here is derived from an EMBL/GenBank/DDBJ whole genome shotgun (WGS) entry which is preliminary data.</text>
</comment>
<evidence type="ECO:0000313" key="20">
    <source>
        <dbReference type="Proteomes" id="UP000177026"/>
    </source>
</evidence>
<evidence type="ECO:0000256" key="7">
    <source>
        <dbReference type="ARBA" id="ARBA00022697"/>
    </source>
</evidence>
<dbReference type="FunFam" id="3.30.360.10:FF:000006">
    <property type="entry name" value="Bifunctional aspartokinase/homoserine dehydrogenase"/>
    <property type="match status" value="1"/>
</dbReference>
<dbReference type="Proteomes" id="UP000177026">
    <property type="component" value="Unassembled WGS sequence"/>
</dbReference>
<dbReference type="PROSITE" id="PS01042">
    <property type="entry name" value="HOMOSER_DHGENASE"/>
    <property type="match status" value="1"/>
</dbReference>
<evidence type="ECO:0000256" key="1">
    <source>
        <dbReference type="ARBA" id="ARBA00001920"/>
    </source>
</evidence>
<keyword evidence="6 13" id="KW-0028">Amino-acid biosynthesis</keyword>
<dbReference type="EMBL" id="MFZI01000079">
    <property type="protein sequence ID" value="OGK17788.1"/>
    <property type="molecule type" value="Genomic_DNA"/>
</dbReference>
<feature type="binding site" evidence="15">
    <location>
        <position position="210"/>
    </location>
    <ligand>
        <name>L-homoserine</name>
        <dbReference type="ChEBI" id="CHEBI:57476"/>
    </ligand>
</feature>
<evidence type="ECO:0000256" key="6">
    <source>
        <dbReference type="ARBA" id="ARBA00022605"/>
    </source>
</evidence>
<feature type="binding site" evidence="15">
    <location>
        <begin position="14"/>
        <end position="19"/>
    </location>
    <ligand>
        <name>NADP(+)</name>
        <dbReference type="ChEBI" id="CHEBI:58349"/>
    </ligand>
</feature>
<name>A0A1F7GFS3_9BACT</name>
<dbReference type="PIRSF" id="PIRSF036497">
    <property type="entry name" value="HDH_short"/>
    <property type="match status" value="1"/>
</dbReference>
<accession>A0A1F7GFS3</accession>
<feature type="active site" description="Proton donor" evidence="14">
    <location>
        <position position="225"/>
    </location>
</feature>